<dbReference type="PROSITE" id="PS50893">
    <property type="entry name" value="ABC_TRANSPORTER_2"/>
    <property type="match status" value="1"/>
</dbReference>
<dbReference type="OrthoDB" id="5292475at2"/>
<dbReference type="Proteomes" id="UP000238730">
    <property type="component" value="Unassembled WGS sequence"/>
</dbReference>
<keyword evidence="3" id="KW-0547">Nucleotide-binding</keyword>
<evidence type="ECO:0000259" key="7">
    <source>
        <dbReference type="PROSITE" id="PS50893"/>
    </source>
</evidence>
<comment type="similarity">
    <text evidence="1">Belongs to the ABC transporter superfamily.</text>
</comment>
<accession>A0A2S7VXU0</accession>
<keyword evidence="5" id="KW-1278">Translocase</keyword>
<keyword evidence="2" id="KW-0813">Transport</keyword>
<dbReference type="SMART" id="SM00382">
    <property type="entry name" value="AAA"/>
    <property type="match status" value="1"/>
</dbReference>
<dbReference type="EMBL" id="MSCJ01000001">
    <property type="protein sequence ID" value="PQJ66715.1"/>
    <property type="molecule type" value="Genomic_DNA"/>
</dbReference>
<dbReference type="NCBIfam" id="NF010068">
    <property type="entry name" value="PRK13548.1"/>
    <property type="match status" value="1"/>
</dbReference>
<evidence type="ECO:0000313" key="8">
    <source>
        <dbReference type="EMBL" id="PQJ66715.1"/>
    </source>
</evidence>
<gene>
    <name evidence="8" type="ORF">BTO08_04435</name>
</gene>
<dbReference type="Pfam" id="PF00005">
    <property type="entry name" value="ABC_tran"/>
    <property type="match status" value="1"/>
</dbReference>
<dbReference type="GO" id="GO:0016887">
    <property type="term" value="F:ATP hydrolysis activity"/>
    <property type="evidence" value="ECO:0007669"/>
    <property type="project" value="InterPro"/>
</dbReference>
<dbReference type="Gene3D" id="3.40.50.300">
    <property type="entry name" value="P-loop containing nucleotide triphosphate hydrolases"/>
    <property type="match status" value="1"/>
</dbReference>
<proteinExistence type="inferred from homology"/>
<dbReference type="InterPro" id="IPR027417">
    <property type="entry name" value="P-loop_NTPase"/>
</dbReference>
<dbReference type="InterPro" id="IPR003593">
    <property type="entry name" value="AAA+_ATPase"/>
</dbReference>
<evidence type="ECO:0000256" key="3">
    <source>
        <dbReference type="ARBA" id="ARBA00022741"/>
    </source>
</evidence>
<dbReference type="FunFam" id="3.40.50.300:FF:000134">
    <property type="entry name" value="Iron-enterobactin ABC transporter ATP-binding protein"/>
    <property type="match status" value="1"/>
</dbReference>
<evidence type="ECO:0000256" key="4">
    <source>
        <dbReference type="ARBA" id="ARBA00022840"/>
    </source>
</evidence>
<evidence type="ECO:0000313" key="9">
    <source>
        <dbReference type="Proteomes" id="UP000238730"/>
    </source>
</evidence>
<protein>
    <submittedName>
        <fullName evidence="8">Heme ABC transporter ATP-binding protein</fullName>
    </submittedName>
</protein>
<evidence type="ECO:0000256" key="6">
    <source>
        <dbReference type="ARBA" id="ARBA00037066"/>
    </source>
</evidence>
<dbReference type="PANTHER" id="PTHR42794">
    <property type="entry name" value="HEMIN IMPORT ATP-BINDING PROTEIN HMUV"/>
    <property type="match status" value="1"/>
</dbReference>
<dbReference type="AlphaFoldDB" id="A0A2S7VXU0"/>
<dbReference type="GO" id="GO:0005524">
    <property type="term" value="F:ATP binding"/>
    <property type="evidence" value="ECO:0007669"/>
    <property type="project" value="UniProtKB-KW"/>
</dbReference>
<reference evidence="8 9" key="1">
    <citation type="submission" date="2016-12" db="EMBL/GenBank/DDBJ databases">
        <title>Diversity of luminous bacteria.</title>
        <authorList>
            <person name="Yoshizawa S."/>
            <person name="Kogure K."/>
        </authorList>
    </citation>
    <scope>NUCLEOTIDE SEQUENCE [LARGE SCALE GENOMIC DNA]</scope>
    <source>
        <strain evidence="8 9">LC1-200</strain>
    </source>
</reference>
<evidence type="ECO:0000256" key="5">
    <source>
        <dbReference type="ARBA" id="ARBA00022967"/>
    </source>
</evidence>
<dbReference type="RefSeq" id="WP_105060046.1">
    <property type="nucleotide sequence ID" value="NZ_MSCJ01000001.1"/>
</dbReference>
<dbReference type="InterPro" id="IPR003439">
    <property type="entry name" value="ABC_transporter-like_ATP-bd"/>
</dbReference>
<comment type="caution">
    <text evidence="8">The sequence shown here is derived from an EMBL/GenBank/DDBJ whole genome shotgun (WGS) entry which is preliminary data.</text>
</comment>
<comment type="function">
    <text evidence="6">Part of the ABC transporter complex HmuTUV involved in hemin import. Responsible for energy coupling to the transport system.</text>
</comment>
<dbReference type="CDD" id="cd03214">
    <property type="entry name" value="ABC_Iron-Siderophores_B12_Hemin"/>
    <property type="match status" value="1"/>
</dbReference>
<organism evidence="8 9">
    <name type="scientific">Photobacterium angustum</name>
    <dbReference type="NCBI Taxonomy" id="661"/>
    <lineage>
        <taxon>Bacteria</taxon>
        <taxon>Pseudomonadati</taxon>
        <taxon>Pseudomonadota</taxon>
        <taxon>Gammaproteobacteria</taxon>
        <taxon>Vibrionales</taxon>
        <taxon>Vibrionaceae</taxon>
        <taxon>Photobacterium</taxon>
    </lineage>
</organism>
<keyword evidence="4 8" id="KW-0067">ATP-binding</keyword>
<sequence length="279" mass="30357">MMLSHSEKVDFTVSSDKVCVIQARDLSLQFGDKVLLNHLDIDIHAGEVTALLGPNGAGKSTLLKVLCGEITPKSGTVSFFDQPLNNWAREELACHLGVLPQHSALSFAFTAKEVVELGAIPLQLTSLELKDATASSMQYVDINNLAKRLYPTLSGGEKQRVHLARVLTQLSKAGDKCILMLDEPTSALDLAHQHHTLQIAKNMAMQGAAVIVVLHDLNLAAQYTDRMIFLNEGEIKADGTPTQVLTPEVIDTLYGWPVSVHTHPSGDFPYLLSANHSVF</sequence>
<evidence type="ECO:0000256" key="2">
    <source>
        <dbReference type="ARBA" id="ARBA00022448"/>
    </source>
</evidence>
<evidence type="ECO:0000256" key="1">
    <source>
        <dbReference type="ARBA" id="ARBA00005417"/>
    </source>
</evidence>
<dbReference type="SUPFAM" id="SSF52540">
    <property type="entry name" value="P-loop containing nucleoside triphosphate hydrolases"/>
    <property type="match status" value="1"/>
</dbReference>
<feature type="domain" description="ABC transporter" evidence="7">
    <location>
        <begin position="21"/>
        <end position="257"/>
    </location>
</feature>
<dbReference type="PANTHER" id="PTHR42794:SF1">
    <property type="entry name" value="HEMIN IMPORT ATP-BINDING PROTEIN HMUV"/>
    <property type="match status" value="1"/>
</dbReference>
<name>A0A2S7VXU0_PHOAN</name>